<dbReference type="AlphaFoldDB" id="A0ABC9XXH1"/>
<gene>
    <name evidence="1" type="ORF">GRJ2_002640600</name>
</gene>
<dbReference type="EMBL" id="BAAFJT010000033">
    <property type="protein sequence ID" value="GAB0201750.1"/>
    <property type="molecule type" value="Genomic_DNA"/>
</dbReference>
<organism evidence="1 2">
    <name type="scientific">Grus japonensis</name>
    <name type="common">Japanese crane</name>
    <name type="synonym">Red-crowned crane</name>
    <dbReference type="NCBI Taxonomy" id="30415"/>
    <lineage>
        <taxon>Eukaryota</taxon>
        <taxon>Metazoa</taxon>
        <taxon>Chordata</taxon>
        <taxon>Craniata</taxon>
        <taxon>Vertebrata</taxon>
        <taxon>Euteleostomi</taxon>
        <taxon>Archelosauria</taxon>
        <taxon>Archosauria</taxon>
        <taxon>Dinosauria</taxon>
        <taxon>Saurischia</taxon>
        <taxon>Theropoda</taxon>
        <taxon>Coelurosauria</taxon>
        <taxon>Aves</taxon>
        <taxon>Neognathae</taxon>
        <taxon>Neoaves</taxon>
        <taxon>Gruiformes</taxon>
        <taxon>Gruidae</taxon>
        <taxon>Grus</taxon>
    </lineage>
</organism>
<accession>A0ABC9XXH1</accession>
<name>A0ABC9XXH1_GRUJA</name>
<dbReference type="Proteomes" id="UP001623348">
    <property type="component" value="Unassembled WGS sequence"/>
</dbReference>
<evidence type="ECO:0000313" key="2">
    <source>
        <dbReference type="Proteomes" id="UP001623348"/>
    </source>
</evidence>
<proteinExistence type="predicted"/>
<dbReference type="SUPFAM" id="SSF49842">
    <property type="entry name" value="TNF-like"/>
    <property type="match status" value="1"/>
</dbReference>
<keyword evidence="2" id="KW-1185">Reference proteome</keyword>
<comment type="caution">
    <text evidence="1">The sequence shown here is derived from an EMBL/GenBank/DDBJ whole genome shotgun (WGS) entry which is preliminary data.</text>
</comment>
<protein>
    <submittedName>
        <fullName evidence="1">Bifunctional endo-1,4-beta-xylanase XylA-like</fullName>
    </submittedName>
</protein>
<dbReference type="Gene3D" id="2.60.120.40">
    <property type="match status" value="1"/>
</dbReference>
<sequence>MYSYLSGCPSVQVPIWLSICPPIQAATAAHLLLSAGLLAVPSRPNWRYEEGINGVFLSDDVQMTDKELRVTAGGLYLLYGQFALTCTAPACPPGTVTLQLQRAGSLRPLLTVPLALPDGAGSDPARSDLAQAIGQLQPGDVLSLVLAGDVTGDGWQLAQDEREGNFVGLLRIAGG</sequence>
<dbReference type="InterPro" id="IPR008983">
    <property type="entry name" value="Tumour_necrosis_fac-like_dom"/>
</dbReference>
<evidence type="ECO:0000313" key="1">
    <source>
        <dbReference type="EMBL" id="GAB0201750.1"/>
    </source>
</evidence>
<reference evidence="1 2" key="1">
    <citation type="submission" date="2024-06" db="EMBL/GenBank/DDBJ databases">
        <title>The draft genome of Grus japonensis, version 3.</title>
        <authorList>
            <person name="Nabeshima K."/>
            <person name="Suzuki S."/>
            <person name="Onuma M."/>
        </authorList>
    </citation>
    <scope>NUCLEOTIDE SEQUENCE [LARGE SCALE GENOMIC DNA]</scope>
    <source>
        <strain evidence="1 2">451A</strain>
    </source>
</reference>